<reference evidence="2 3" key="1">
    <citation type="submission" date="2021-06" db="EMBL/GenBank/DDBJ databases">
        <authorList>
            <person name="Sun Q."/>
            <person name="Li D."/>
        </authorList>
    </citation>
    <scope>NUCLEOTIDE SEQUENCE [LARGE SCALE GENOMIC DNA]</scope>
    <source>
        <strain evidence="2 3">MSJ-1</strain>
    </source>
</reference>
<name>A0ABS6FG92_9FIRM</name>
<dbReference type="CDD" id="cd16841">
    <property type="entry name" value="RraA_family"/>
    <property type="match status" value="1"/>
</dbReference>
<protein>
    <recommendedName>
        <fullName evidence="1">Regulator of ribonuclease activity homolog</fullName>
    </recommendedName>
</protein>
<sequence length="208" mass="22760">MNSLLQKLKDFSTPEICDAVSRKINLNPAIKQVVGNKKIVGKALTVDVPYGEGLIVTNAIEKIQKGDVIVISGKGNIETSYWGDHRSICAKFMKAEAVVIDGAMRDIDACEEVGFPIFARGITPRTANKTGEGSINVEINCGGINISPGDIIFCDRNGVIALKPDEIQDAIEKALDKRKNEEYTINKMFETGKVLPRIIKRNENGKNN</sequence>
<dbReference type="Proteomes" id="UP000783742">
    <property type="component" value="Unassembled WGS sequence"/>
</dbReference>
<dbReference type="Pfam" id="PF03737">
    <property type="entry name" value="RraA-like"/>
    <property type="match status" value="1"/>
</dbReference>
<evidence type="ECO:0000313" key="2">
    <source>
        <dbReference type="EMBL" id="MBU5669160.1"/>
    </source>
</evidence>
<keyword evidence="3" id="KW-1185">Reference proteome</keyword>
<dbReference type="RefSeq" id="WP_216549006.1">
    <property type="nucleotide sequence ID" value="NZ_JAHLQO010000003.1"/>
</dbReference>
<evidence type="ECO:0000313" key="3">
    <source>
        <dbReference type="Proteomes" id="UP000783742"/>
    </source>
</evidence>
<comment type="caution">
    <text evidence="2">The sequence shown here is derived from an EMBL/GenBank/DDBJ whole genome shotgun (WGS) entry which is preliminary data.</text>
</comment>
<dbReference type="PANTHER" id="PTHR33254">
    <property type="entry name" value="4-HYDROXY-4-METHYL-2-OXOGLUTARATE ALDOLASE 3-RELATED"/>
    <property type="match status" value="1"/>
</dbReference>
<organism evidence="2 3">
    <name type="scientific">Peptoniphilus ovalis</name>
    <dbReference type="NCBI Taxonomy" id="2841503"/>
    <lineage>
        <taxon>Bacteria</taxon>
        <taxon>Bacillati</taxon>
        <taxon>Bacillota</taxon>
        <taxon>Tissierellia</taxon>
        <taxon>Tissierellales</taxon>
        <taxon>Peptoniphilaceae</taxon>
        <taxon>Peptoniphilus</taxon>
    </lineage>
</organism>
<gene>
    <name evidence="2" type="ORF">KQI68_04805</name>
</gene>
<accession>A0ABS6FG92</accession>
<proteinExistence type="predicted"/>
<dbReference type="EMBL" id="JAHLQO010000003">
    <property type="protein sequence ID" value="MBU5669160.1"/>
    <property type="molecule type" value="Genomic_DNA"/>
</dbReference>
<evidence type="ECO:0000256" key="1">
    <source>
        <dbReference type="ARBA" id="ARBA00029596"/>
    </source>
</evidence>
<dbReference type="InterPro" id="IPR005493">
    <property type="entry name" value="RraA/RraA-like"/>
</dbReference>
<dbReference type="PANTHER" id="PTHR33254:SF4">
    <property type="entry name" value="4-HYDROXY-4-METHYL-2-OXOGLUTARATE ALDOLASE 3-RELATED"/>
    <property type="match status" value="1"/>
</dbReference>